<accession>A0A426U3N9</accession>
<comment type="caution">
    <text evidence="2">The sequence shown here is derived from an EMBL/GenBank/DDBJ whole genome shotgun (WGS) entry which is preliminary data.</text>
</comment>
<evidence type="ECO:0008006" key="4">
    <source>
        <dbReference type="Google" id="ProtNLM"/>
    </source>
</evidence>
<name>A0A426U3N9_9CHLR</name>
<evidence type="ECO:0000256" key="1">
    <source>
        <dbReference type="SAM" id="MobiDB-lite"/>
    </source>
</evidence>
<dbReference type="EMBL" id="RSAS01000271">
    <property type="protein sequence ID" value="RRR74470.1"/>
    <property type="molecule type" value="Genomic_DNA"/>
</dbReference>
<feature type="region of interest" description="Disordered" evidence="1">
    <location>
        <begin position="1"/>
        <end position="29"/>
    </location>
</feature>
<sequence length="382" mass="42808">MTDLSRIRDVEGEKERKKEEREGEKTPSPIFLQSLIQETTKAVIAALIEQGFTTTPTDQSVASPKEGNTNTNNILTIVNKSEEQSRPTASSRSALVGPPNEPCLPDTPLALWQCDSPSVSQRDRYRLEMLCNEFNLMTDGFGAYWVGRAILMADQSFGDNAERKITINYVRAILRRWSLDGSWGSDATTFRSTEIRIADHNSGNQANTLRIASAEGDRTVIAPATTDLASQAPEMRVDIDQEKHDTAFVIHPAIQAYINTFGQTPSIAHVQLITNAISDMQTWNRVLTEWKANNWKSGSISGMIDRYCREMGVPNAIASAKTTNISEIYDHPDLTSEERGLWIRRFHNATTQAEKRNVILRMRQKHPYPSQDHANDNADDTV</sequence>
<dbReference type="Proteomes" id="UP000280307">
    <property type="component" value="Unassembled WGS sequence"/>
</dbReference>
<organism evidence="2 3">
    <name type="scientific">Candidatus Viridilinea halotolerans</name>
    <dbReference type="NCBI Taxonomy" id="2491704"/>
    <lineage>
        <taxon>Bacteria</taxon>
        <taxon>Bacillati</taxon>
        <taxon>Chloroflexota</taxon>
        <taxon>Chloroflexia</taxon>
        <taxon>Chloroflexales</taxon>
        <taxon>Chloroflexineae</taxon>
        <taxon>Oscillochloridaceae</taxon>
        <taxon>Candidatus Viridilinea</taxon>
    </lineage>
</organism>
<feature type="region of interest" description="Disordered" evidence="1">
    <location>
        <begin position="78"/>
        <end position="100"/>
    </location>
</feature>
<reference evidence="2 3" key="1">
    <citation type="submission" date="2018-12" db="EMBL/GenBank/DDBJ databases">
        <title>Genome Sequence of Candidatus Viridilinea halotolerans isolated from saline sulfide-rich spring.</title>
        <authorList>
            <person name="Grouzdev D.S."/>
            <person name="Burganskaya E.I."/>
            <person name="Krutkina M.S."/>
            <person name="Sukhacheva M.V."/>
            <person name="Gorlenko V.M."/>
        </authorList>
    </citation>
    <scope>NUCLEOTIDE SEQUENCE [LARGE SCALE GENOMIC DNA]</scope>
    <source>
        <strain evidence="2">Chok-6</strain>
    </source>
</reference>
<dbReference type="AlphaFoldDB" id="A0A426U3N9"/>
<evidence type="ECO:0000313" key="3">
    <source>
        <dbReference type="Proteomes" id="UP000280307"/>
    </source>
</evidence>
<gene>
    <name evidence="2" type="ORF">EI684_07020</name>
</gene>
<proteinExistence type="predicted"/>
<feature type="compositionally biased region" description="Basic and acidic residues" evidence="1">
    <location>
        <begin position="1"/>
        <end position="25"/>
    </location>
</feature>
<evidence type="ECO:0000313" key="2">
    <source>
        <dbReference type="EMBL" id="RRR74470.1"/>
    </source>
</evidence>
<protein>
    <recommendedName>
        <fullName evidence="4">DnaD domain protein</fullName>
    </recommendedName>
</protein>